<evidence type="ECO:0000256" key="9">
    <source>
        <dbReference type="ARBA" id="ARBA00023326"/>
    </source>
</evidence>
<protein>
    <recommendedName>
        <fullName evidence="12">pectin lyase</fullName>
        <ecNumber evidence="12">4.2.2.10</ecNumber>
    </recommendedName>
</protein>
<keyword evidence="6 14" id="KW-0456">Lyase</keyword>
<dbReference type="Proteomes" id="UP000247810">
    <property type="component" value="Unassembled WGS sequence"/>
</dbReference>
<comment type="catalytic activity">
    <reaction evidence="10">
        <text>Eliminative cleavage of (1-&gt;4)-alpha-D-galacturonan methyl ester to give oligosaccharides with 4-deoxy-6-O-methyl-alpha-D-galact-4-enuronosyl groups at their non-reducing ends.</text>
        <dbReference type="EC" id="4.2.2.10"/>
    </reaction>
</comment>
<comment type="subcellular location">
    <subcellularLocation>
        <location evidence="1">Secreted</location>
    </subcellularLocation>
</comment>
<evidence type="ECO:0000256" key="10">
    <source>
        <dbReference type="ARBA" id="ARBA00036818"/>
    </source>
</evidence>
<evidence type="ECO:0000256" key="6">
    <source>
        <dbReference type="ARBA" id="ARBA00023239"/>
    </source>
</evidence>
<dbReference type="EMBL" id="KZ826022">
    <property type="protein sequence ID" value="PYH89570.1"/>
    <property type="molecule type" value="Genomic_DNA"/>
</dbReference>
<keyword evidence="15" id="KW-1185">Reference proteome</keyword>
<reference evidence="14 15" key="1">
    <citation type="submission" date="2018-02" db="EMBL/GenBank/DDBJ databases">
        <title>The genomes of Aspergillus section Nigri reveals drivers in fungal speciation.</title>
        <authorList>
            <consortium name="DOE Joint Genome Institute"/>
            <person name="Vesth T.C."/>
            <person name="Nybo J."/>
            <person name="Theobald S."/>
            <person name="Brandl J."/>
            <person name="Frisvad J.C."/>
            <person name="Nielsen K.F."/>
            <person name="Lyhne E.K."/>
            <person name="Kogle M.E."/>
            <person name="Kuo A."/>
            <person name="Riley R."/>
            <person name="Clum A."/>
            <person name="Nolan M."/>
            <person name="Lipzen A."/>
            <person name="Salamov A."/>
            <person name="Henrissat B."/>
            <person name="Wiebenga A."/>
            <person name="De vries R.P."/>
            <person name="Grigoriev I.V."/>
            <person name="Mortensen U.H."/>
            <person name="Andersen M.R."/>
            <person name="Baker S.E."/>
        </authorList>
    </citation>
    <scope>NUCLEOTIDE SEQUENCE [LARGE SCALE GENOMIC DNA]</scope>
    <source>
        <strain evidence="14 15">CBS 707.79</strain>
    </source>
</reference>
<name>A0A319CXI3_9EURO</name>
<keyword evidence="8" id="KW-0961">Cell wall biogenesis/degradation</keyword>
<evidence type="ECO:0000256" key="12">
    <source>
        <dbReference type="ARBA" id="ARBA00039082"/>
    </source>
</evidence>
<dbReference type="VEuPathDB" id="FungiDB:BO71DRAFT_422895"/>
<evidence type="ECO:0000256" key="4">
    <source>
        <dbReference type="ARBA" id="ARBA00022729"/>
    </source>
</evidence>
<sequence>MSTLSGSVTLGEAVSVSGQAEGFAAGVTGGGSSEPQYTSNINKSSLLITATWYTAALKALEVASNKTIISVGESGVIKGKGLSFTNGASNIIIQNIQIDHITTARTGRQHHIFGFQTNTRVTLSNNYIDGDTPYSTGCDRYTYWIFKIEGFDDQITLQNNYIYKTSGRSPALSSSTLLHTVNNIWYLNNGHALEGGNTIIRDYNSRLFDTPDLSTADDCECALSRTCEVNILTGSGSLTSYTNTSFFSDFSDLTIAPATSASKAEKNVPNNAGISKL</sequence>
<evidence type="ECO:0000259" key="13">
    <source>
        <dbReference type="SMART" id="SM00656"/>
    </source>
</evidence>
<dbReference type="GO" id="GO:0000272">
    <property type="term" value="P:polysaccharide catabolic process"/>
    <property type="evidence" value="ECO:0007669"/>
    <property type="project" value="UniProtKB-KW"/>
</dbReference>
<dbReference type="InterPro" id="IPR002022">
    <property type="entry name" value="Pec_lyase"/>
</dbReference>
<evidence type="ECO:0000313" key="15">
    <source>
        <dbReference type="Proteomes" id="UP000247810"/>
    </source>
</evidence>
<dbReference type="GO" id="GO:0071555">
    <property type="term" value="P:cell wall organization"/>
    <property type="evidence" value="ECO:0007669"/>
    <property type="project" value="UniProtKB-KW"/>
</dbReference>
<accession>A0A319CXI3</accession>
<dbReference type="SMART" id="SM00656">
    <property type="entry name" value="Amb_all"/>
    <property type="match status" value="1"/>
</dbReference>
<keyword evidence="5" id="KW-1015">Disulfide bond</keyword>
<proteinExistence type="inferred from homology"/>
<dbReference type="EC" id="4.2.2.10" evidence="12"/>
<dbReference type="GO" id="GO:0030570">
    <property type="term" value="F:pectate lyase activity"/>
    <property type="evidence" value="ECO:0007669"/>
    <property type="project" value="InterPro"/>
</dbReference>
<evidence type="ECO:0000256" key="8">
    <source>
        <dbReference type="ARBA" id="ARBA00023316"/>
    </source>
</evidence>
<dbReference type="GO" id="GO:0005576">
    <property type="term" value="C:extracellular region"/>
    <property type="evidence" value="ECO:0007669"/>
    <property type="project" value="UniProtKB-SubCell"/>
</dbReference>
<dbReference type="Gene3D" id="2.160.20.10">
    <property type="entry name" value="Single-stranded right-handed beta-helix, Pectin lyase-like"/>
    <property type="match status" value="2"/>
</dbReference>
<keyword evidence="3" id="KW-0964">Secreted</keyword>
<dbReference type="InterPro" id="IPR045032">
    <property type="entry name" value="PEL"/>
</dbReference>
<evidence type="ECO:0000256" key="3">
    <source>
        <dbReference type="ARBA" id="ARBA00022525"/>
    </source>
</evidence>
<evidence type="ECO:0000313" key="14">
    <source>
        <dbReference type="EMBL" id="PYH89570.1"/>
    </source>
</evidence>
<comment type="function">
    <text evidence="11">Pectinolytic enzymes consist of four classes of enzymes: pectin lyase, polygalacturonase, pectin methylesterase and rhamnogalacturonase. Among pectinolytic enzymes, pectin lyase is the most important in depolymerization of pectin, since it cleaves internal glycosidic bonds of highly methylated pectins.</text>
</comment>
<evidence type="ECO:0000256" key="5">
    <source>
        <dbReference type="ARBA" id="ARBA00023157"/>
    </source>
</evidence>
<keyword evidence="7" id="KW-0119">Carbohydrate metabolism</keyword>
<dbReference type="OrthoDB" id="1637350at2759"/>
<keyword evidence="4" id="KW-0732">Signal</keyword>
<evidence type="ECO:0000256" key="7">
    <source>
        <dbReference type="ARBA" id="ARBA00023277"/>
    </source>
</evidence>
<dbReference type="AlphaFoldDB" id="A0A319CXI3"/>
<comment type="similarity">
    <text evidence="2">Belongs to the polysaccharide lyase 1 family.</text>
</comment>
<dbReference type="InterPro" id="IPR011050">
    <property type="entry name" value="Pectin_lyase_fold/virulence"/>
</dbReference>
<dbReference type="PANTHER" id="PTHR31683">
    <property type="entry name" value="PECTATE LYASE 18-RELATED"/>
    <property type="match status" value="1"/>
</dbReference>
<evidence type="ECO:0000256" key="2">
    <source>
        <dbReference type="ARBA" id="ARBA00010980"/>
    </source>
</evidence>
<feature type="domain" description="Pectate lyase" evidence="13">
    <location>
        <begin position="32"/>
        <end position="214"/>
    </location>
</feature>
<dbReference type="GO" id="GO:0047490">
    <property type="term" value="F:pectin lyase activity"/>
    <property type="evidence" value="ECO:0007669"/>
    <property type="project" value="UniProtKB-EC"/>
</dbReference>
<organism evidence="14 15">
    <name type="scientific">Aspergillus ellipticus CBS 707.79</name>
    <dbReference type="NCBI Taxonomy" id="1448320"/>
    <lineage>
        <taxon>Eukaryota</taxon>
        <taxon>Fungi</taxon>
        <taxon>Dikarya</taxon>
        <taxon>Ascomycota</taxon>
        <taxon>Pezizomycotina</taxon>
        <taxon>Eurotiomycetes</taxon>
        <taxon>Eurotiomycetidae</taxon>
        <taxon>Eurotiales</taxon>
        <taxon>Aspergillaceae</taxon>
        <taxon>Aspergillus</taxon>
        <taxon>Aspergillus subgen. Circumdati</taxon>
    </lineage>
</organism>
<keyword evidence="9" id="KW-0624">Polysaccharide degradation</keyword>
<evidence type="ECO:0000256" key="1">
    <source>
        <dbReference type="ARBA" id="ARBA00004613"/>
    </source>
</evidence>
<gene>
    <name evidence="14" type="ORF">BO71DRAFT_422895</name>
</gene>
<dbReference type="PANTHER" id="PTHR31683:SF16">
    <property type="entry name" value="PECTIN LYASE A-RELATED"/>
    <property type="match status" value="1"/>
</dbReference>
<dbReference type="STRING" id="1448320.A0A319CXI3"/>
<dbReference type="InterPro" id="IPR012334">
    <property type="entry name" value="Pectin_lyas_fold"/>
</dbReference>
<dbReference type="SUPFAM" id="SSF51126">
    <property type="entry name" value="Pectin lyase-like"/>
    <property type="match status" value="1"/>
</dbReference>
<evidence type="ECO:0000256" key="11">
    <source>
        <dbReference type="ARBA" id="ARBA00037631"/>
    </source>
</evidence>